<evidence type="ECO:0008006" key="4">
    <source>
        <dbReference type="Google" id="ProtNLM"/>
    </source>
</evidence>
<evidence type="ECO:0000313" key="2">
    <source>
        <dbReference type="EMBL" id="MEK8029281.1"/>
    </source>
</evidence>
<dbReference type="Proteomes" id="UP001371218">
    <property type="component" value="Unassembled WGS sequence"/>
</dbReference>
<dbReference type="RefSeq" id="WP_341423624.1">
    <property type="nucleotide sequence ID" value="NZ_JBBUTG010000001.1"/>
</dbReference>
<accession>A0ABU9BHT9</accession>
<gene>
    <name evidence="2" type="ORF">AACH06_00490</name>
</gene>
<evidence type="ECO:0000256" key="1">
    <source>
        <dbReference type="SAM" id="SignalP"/>
    </source>
</evidence>
<evidence type="ECO:0000313" key="3">
    <source>
        <dbReference type="Proteomes" id="UP001371218"/>
    </source>
</evidence>
<dbReference type="Gene3D" id="1.25.40.10">
    <property type="entry name" value="Tetratricopeptide repeat domain"/>
    <property type="match status" value="2"/>
</dbReference>
<feature type="chain" id="PRO_5046748839" description="Tetratricopeptide repeat protein" evidence="1">
    <location>
        <begin position="30"/>
        <end position="337"/>
    </location>
</feature>
<dbReference type="SUPFAM" id="SSF48452">
    <property type="entry name" value="TPR-like"/>
    <property type="match status" value="1"/>
</dbReference>
<name>A0ABU9BHT9_9BURK</name>
<keyword evidence="3" id="KW-1185">Reference proteome</keyword>
<keyword evidence="1" id="KW-0732">Signal</keyword>
<proteinExistence type="predicted"/>
<dbReference type="InterPro" id="IPR011990">
    <property type="entry name" value="TPR-like_helical_dom_sf"/>
</dbReference>
<organism evidence="2 3">
    <name type="scientific">Ideonella lacteola</name>
    <dbReference type="NCBI Taxonomy" id="2984193"/>
    <lineage>
        <taxon>Bacteria</taxon>
        <taxon>Pseudomonadati</taxon>
        <taxon>Pseudomonadota</taxon>
        <taxon>Betaproteobacteria</taxon>
        <taxon>Burkholderiales</taxon>
        <taxon>Sphaerotilaceae</taxon>
        <taxon>Ideonella</taxon>
    </lineage>
</organism>
<sequence>MSHRLSPLRTLVLATCCALPLLPLGAARAQSLADPAWEELLESDRYAELEAQARQKLKAEPGDPQATLALGFAVLSQGTPAQQDAGVPVAEACVKAHPESGVCHYVLANLLGVQALRAGMFKAMGMAGRIRESYEKAVALQPDAFNHRLGLMQFYLAAPSIAGGGTDKARDLARSTEAKYPEQARCLRALVAVSEEKYDEAEKLLWAVQPGKDNALRSAVYGSLGQIGAQRLNNKQPAPAQALFERLVQVEPGRAFAFYGLARVKAETGALQDALRFFTQARSLRGQATLPIDYREALVWLQLGDNGKAKSLLQRFVDVGRGHPKNLEDAKERLAKL</sequence>
<feature type="signal peptide" evidence="1">
    <location>
        <begin position="1"/>
        <end position="29"/>
    </location>
</feature>
<comment type="caution">
    <text evidence="2">The sequence shown here is derived from an EMBL/GenBank/DDBJ whole genome shotgun (WGS) entry which is preliminary data.</text>
</comment>
<reference evidence="2 3" key="1">
    <citation type="submission" date="2024-04" db="EMBL/GenBank/DDBJ databases">
        <title>Novel species of the genus Ideonella isolated from streams.</title>
        <authorList>
            <person name="Lu H."/>
        </authorList>
    </citation>
    <scope>NUCLEOTIDE SEQUENCE [LARGE SCALE GENOMIC DNA]</scope>
    <source>
        <strain evidence="2 3">DXS29W</strain>
    </source>
</reference>
<protein>
    <recommendedName>
        <fullName evidence="4">Tetratricopeptide repeat protein</fullName>
    </recommendedName>
</protein>
<dbReference type="EMBL" id="JBBUTG010000001">
    <property type="protein sequence ID" value="MEK8029281.1"/>
    <property type="molecule type" value="Genomic_DNA"/>
</dbReference>